<evidence type="ECO:0000256" key="7">
    <source>
        <dbReference type="SAM" id="Phobius"/>
    </source>
</evidence>
<keyword evidence="7" id="KW-0812">Transmembrane</keyword>
<dbReference type="SMART" id="SM00388">
    <property type="entry name" value="HisKA"/>
    <property type="match status" value="1"/>
</dbReference>
<evidence type="ECO:0000256" key="4">
    <source>
        <dbReference type="ARBA" id="ARBA00022679"/>
    </source>
</evidence>
<dbReference type="EMBL" id="CP043494">
    <property type="protein sequence ID" value="WNG43686.1"/>
    <property type="molecule type" value="Genomic_DNA"/>
</dbReference>
<keyword evidence="7" id="KW-1133">Transmembrane helix</keyword>
<keyword evidence="5 9" id="KW-0418">Kinase</keyword>
<dbReference type="SUPFAM" id="SSF55874">
    <property type="entry name" value="ATPase domain of HSP90 chaperone/DNA topoisomerase II/histidine kinase"/>
    <property type="match status" value="1"/>
</dbReference>
<name>A0ABY9WRQ3_9BACT</name>
<dbReference type="Gene3D" id="3.30.565.10">
    <property type="entry name" value="Histidine kinase-like ATPase, C-terminal domain"/>
    <property type="match status" value="1"/>
</dbReference>
<dbReference type="InterPro" id="IPR003594">
    <property type="entry name" value="HATPase_dom"/>
</dbReference>
<dbReference type="Pfam" id="PF02518">
    <property type="entry name" value="HATPase_c"/>
    <property type="match status" value="1"/>
</dbReference>
<dbReference type="SUPFAM" id="SSF47384">
    <property type="entry name" value="Homodimeric domain of signal transducing histidine kinase"/>
    <property type="match status" value="1"/>
</dbReference>
<dbReference type="SMART" id="SM00387">
    <property type="entry name" value="HATPase_c"/>
    <property type="match status" value="1"/>
</dbReference>
<keyword evidence="3" id="KW-0597">Phosphoprotein</keyword>
<dbReference type="CDD" id="cd00082">
    <property type="entry name" value="HisKA"/>
    <property type="match status" value="1"/>
</dbReference>
<dbReference type="Proteomes" id="UP001611383">
    <property type="component" value="Chromosome"/>
</dbReference>
<gene>
    <name evidence="9" type="ORF">F0U60_05930</name>
</gene>
<comment type="catalytic activity">
    <reaction evidence="1">
        <text>ATP + protein L-histidine = ADP + protein N-phospho-L-histidine.</text>
        <dbReference type="EC" id="2.7.13.3"/>
    </reaction>
</comment>
<dbReference type="InterPro" id="IPR004358">
    <property type="entry name" value="Sig_transdc_His_kin-like_C"/>
</dbReference>
<dbReference type="PRINTS" id="PR00344">
    <property type="entry name" value="BCTRLSENSOR"/>
</dbReference>
<dbReference type="Gene3D" id="1.10.287.130">
    <property type="match status" value="1"/>
</dbReference>
<dbReference type="CDD" id="cd00075">
    <property type="entry name" value="HATPase"/>
    <property type="match status" value="1"/>
</dbReference>
<dbReference type="GO" id="GO:0016301">
    <property type="term" value="F:kinase activity"/>
    <property type="evidence" value="ECO:0007669"/>
    <property type="project" value="UniProtKB-KW"/>
</dbReference>
<sequence>MPLSPFQHTPAHQGDFSLRALQARWNPPATLDFRAAGGESHMLLPRHPTTARSAGVSLLAFTLLLTTILGVLLLTPGELPSRGEGEKVRELRLLVMMTGFIGLALGCAMGWTLRQTLPPEEPDHSALLQENARLRAQVQGAFELVGVAAHDLGNPLLALQLRLYRLRAQCRNDPHAQEGLAIAEREARRMGLLVQDLLDLSRLSAGRLTLELEELDLAELTREVAERFADQAAAVGSSVVVHARGPVRGQWDRQRLDRVTTNLLSNALKFGQGQPIEVHVFADGGQARLAVCDHGMGIPPDAQGRLFGRFERVGNTGRPGAGLGLYIVHQLVEAHGGTIHVSSHPGHGATFTVELPHAYSRC</sequence>
<evidence type="ECO:0000256" key="6">
    <source>
        <dbReference type="ARBA" id="ARBA00023012"/>
    </source>
</evidence>
<evidence type="ECO:0000313" key="10">
    <source>
        <dbReference type="Proteomes" id="UP001611383"/>
    </source>
</evidence>
<evidence type="ECO:0000313" key="9">
    <source>
        <dbReference type="EMBL" id="WNG43686.1"/>
    </source>
</evidence>
<reference evidence="9 10" key="1">
    <citation type="submission" date="2019-08" db="EMBL/GenBank/DDBJ databases">
        <title>Archangium and Cystobacter genomes.</title>
        <authorList>
            <person name="Chen I.-C.K."/>
            <person name="Wielgoss S."/>
        </authorList>
    </citation>
    <scope>NUCLEOTIDE SEQUENCE [LARGE SCALE GENOMIC DNA]</scope>
    <source>
        <strain evidence="9 10">Cbm 6</strain>
    </source>
</reference>
<dbReference type="PANTHER" id="PTHR43711:SF1">
    <property type="entry name" value="HISTIDINE KINASE 1"/>
    <property type="match status" value="1"/>
</dbReference>
<dbReference type="InterPro" id="IPR036890">
    <property type="entry name" value="HATPase_C_sf"/>
</dbReference>
<dbReference type="Pfam" id="PF00512">
    <property type="entry name" value="HisKA"/>
    <property type="match status" value="1"/>
</dbReference>
<keyword evidence="7" id="KW-0472">Membrane</keyword>
<dbReference type="EC" id="2.7.13.3" evidence="2"/>
<evidence type="ECO:0000256" key="5">
    <source>
        <dbReference type="ARBA" id="ARBA00022777"/>
    </source>
</evidence>
<keyword evidence="10" id="KW-1185">Reference proteome</keyword>
<dbReference type="InterPro" id="IPR005467">
    <property type="entry name" value="His_kinase_dom"/>
</dbReference>
<feature type="domain" description="Histidine kinase" evidence="8">
    <location>
        <begin position="147"/>
        <end position="359"/>
    </location>
</feature>
<dbReference type="InterPro" id="IPR036097">
    <property type="entry name" value="HisK_dim/P_sf"/>
</dbReference>
<keyword evidence="6" id="KW-0902">Two-component regulatory system</keyword>
<proteinExistence type="predicted"/>
<evidence type="ECO:0000256" key="2">
    <source>
        <dbReference type="ARBA" id="ARBA00012438"/>
    </source>
</evidence>
<keyword evidence="4" id="KW-0808">Transferase</keyword>
<accession>A0ABY9WRQ3</accession>
<organism evidence="9 10">
    <name type="scientific">Archangium minus</name>
    <dbReference type="NCBI Taxonomy" id="83450"/>
    <lineage>
        <taxon>Bacteria</taxon>
        <taxon>Pseudomonadati</taxon>
        <taxon>Myxococcota</taxon>
        <taxon>Myxococcia</taxon>
        <taxon>Myxococcales</taxon>
        <taxon>Cystobacterineae</taxon>
        <taxon>Archangiaceae</taxon>
        <taxon>Archangium</taxon>
    </lineage>
</organism>
<evidence type="ECO:0000256" key="3">
    <source>
        <dbReference type="ARBA" id="ARBA00022553"/>
    </source>
</evidence>
<protein>
    <recommendedName>
        <fullName evidence="2">histidine kinase</fullName>
        <ecNumber evidence="2">2.7.13.3</ecNumber>
    </recommendedName>
</protein>
<feature type="transmembrane region" description="Helical" evidence="7">
    <location>
        <begin position="94"/>
        <end position="113"/>
    </location>
</feature>
<evidence type="ECO:0000256" key="1">
    <source>
        <dbReference type="ARBA" id="ARBA00000085"/>
    </source>
</evidence>
<dbReference type="InterPro" id="IPR050736">
    <property type="entry name" value="Sensor_HK_Regulatory"/>
</dbReference>
<dbReference type="PANTHER" id="PTHR43711">
    <property type="entry name" value="TWO-COMPONENT HISTIDINE KINASE"/>
    <property type="match status" value="1"/>
</dbReference>
<dbReference type="InterPro" id="IPR003661">
    <property type="entry name" value="HisK_dim/P_dom"/>
</dbReference>
<evidence type="ECO:0000259" key="8">
    <source>
        <dbReference type="PROSITE" id="PS50109"/>
    </source>
</evidence>
<dbReference type="PROSITE" id="PS50109">
    <property type="entry name" value="HIS_KIN"/>
    <property type="match status" value="1"/>
</dbReference>
<feature type="transmembrane region" description="Helical" evidence="7">
    <location>
        <begin position="54"/>
        <end position="74"/>
    </location>
</feature>